<keyword evidence="2" id="KW-1185">Reference proteome</keyword>
<reference evidence="1 2" key="1">
    <citation type="journal article" date="2018" name="Front. Plant Sci.">
        <title>Red Clover (Trifolium pratense) and Zigzag Clover (T. medium) - A Picture of Genomic Similarities and Differences.</title>
        <authorList>
            <person name="Dluhosova J."/>
            <person name="Istvanek J."/>
            <person name="Nedelnik J."/>
            <person name="Repkova J."/>
        </authorList>
    </citation>
    <scope>NUCLEOTIDE SEQUENCE [LARGE SCALE GENOMIC DNA]</scope>
    <source>
        <strain evidence="2">cv. 10/8</strain>
        <tissue evidence="1">Leaf</tissue>
    </source>
</reference>
<organism evidence="1 2">
    <name type="scientific">Trifolium medium</name>
    <dbReference type="NCBI Taxonomy" id="97028"/>
    <lineage>
        <taxon>Eukaryota</taxon>
        <taxon>Viridiplantae</taxon>
        <taxon>Streptophyta</taxon>
        <taxon>Embryophyta</taxon>
        <taxon>Tracheophyta</taxon>
        <taxon>Spermatophyta</taxon>
        <taxon>Magnoliopsida</taxon>
        <taxon>eudicotyledons</taxon>
        <taxon>Gunneridae</taxon>
        <taxon>Pentapetalae</taxon>
        <taxon>rosids</taxon>
        <taxon>fabids</taxon>
        <taxon>Fabales</taxon>
        <taxon>Fabaceae</taxon>
        <taxon>Papilionoideae</taxon>
        <taxon>50 kb inversion clade</taxon>
        <taxon>NPAAA clade</taxon>
        <taxon>Hologalegina</taxon>
        <taxon>IRL clade</taxon>
        <taxon>Trifolieae</taxon>
        <taxon>Trifolium</taxon>
    </lineage>
</organism>
<evidence type="ECO:0000313" key="2">
    <source>
        <dbReference type="Proteomes" id="UP000265520"/>
    </source>
</evidence>
<accession>A0A392S2L3</accession>
<evidence type="ECO:0000313" key="1">
    <source>
        <dbReference type="EMBL" id="MCI42919.1"/>
    </source>
</evidence>
<feature type="non-terminal residue" evidence="1">
    <location>
        <position position="1"/>
    </location>
</feature>
<dbReference type="Proteomes" id="UP000265520">
    <property type="component" value="Unassembled WGS sequence"/>
</dbReference>
<dbReference type="AlphaFoldDB" id="A0A392S2L3"/>
<proteinExistence type="predicted"/>
<protein>
    <submittedName>
        <fullName evidence="1">Uncharacterized protein</fullName>
    </submittedName>
</protein>
<sequence>KAAHKANEVVGLEASSGISGVVGLINPTNVDDDHVLVGNNADIGDPAPR</sequence>
<comment type="caution">
    <text evidence="1">The sequence shown here is derived from an EMBL/GenBank/DDBJ whole genome shotgun (WGS) entry which is preliminary data.</text>
</comment>
<name>A0A392S2L3_9FABA</name>
<dbReference type="EMBL" id="LXQA010310679">
    <property type="protein sequence ID" value="MCI42919.1"/>
    <property type="molecule type" value="Genomic_DNA"/>
</dbReference>